<accession>A0A9J6F6M7</accession>
<dbReference type="AlphaFoldDB" id="A0A9J6F6M7"/>
<reference evidence="1 2" key="1">
    <citation type="journal article" date="2020" name="Cell">
        <title>Large-Scale Comparative Analyses of Tick Genomes Elucidate Their Genetic Diversity and Vector Capacities.</title>
        <authorList>
            <consortium name="Tick Genome and Microbiome Consortium (TIGMIC)"/>
            <person name="Jia N."/>
            <person name="Wang J."/>
            <person name="Shi W."/>
            <person name="Du L."/>
            <person name="Sun Y."/>
            <person name="Zhan W."/>
            <person name="Jiang J.F."/>
            <person name="Wang Q."/>
            <person name="Zhang B."/>
            <person name="Ji P."/>
            <person name="Bell-Sakyi L."/>
            <person name="Cui X.M."/>
            <person name="Yuan T.T."/>
            <person name="Jiang B.G."/>
            <person name="Yang W.F."/>
            <person name="Lam T.T."/>
            <person name="Chang Q.C."/>
            <person name="Ding S.J."/>
            <person name="Wang X.J."/>
            <person name="Zhu J.G."/>
            <person name="Ruan X.D."/>
            <person name="Zhao L."/>
            <person name="Wei J.T."/>
            <person name="Ye R.Z."/>
            <person name="Que T.C."/>
            <person name="Du C.H."/>
            <person name="Zhou Y.H."/>
            <person name="Cheng J.X."/>
            <person name="Dai P.F."/>
            <person name="Guo W.B."/>
            <person name="Han X.H."/>
            <person name="Huang E.J."/>
            <person name="Li L.F."/>
            <person name="Wei W."/>
            <person name="Gao Y.C."/>
            <person name="Liu J.Z."/>
            <person name="Shao H.Z."/>
            <person name="Wang X."/>
            <person name="Wang C.C."/>
            <person name="Yang T.C."/>
            <person name="Huo Q.B."/>
            <person name="Li W."/>
            <person name="Chen H.Y."/>
            <person name="Chen S.E."/>
            <person name="Zhou L.G."/>
            <person name="Ni X.B."/>
            <person name="Tian J.H."/>
            <person name="Sheng Y."/>
            <person name="Liu T."/>
            <person name="Pan Y.S."/>
            <person name="Xia L.Y."/>
            <person name="Li J."/>
            <person name="Zhao F."/>
            <person name="Cao W.C."/>
        </authorList>
    </citation>
    <scope>NUCLEOTIDE SEQUENCE [LARGE SCALE GENOMIC DNA]</scope>
    <source>
        <strain evidence="1">HaeL-2018</strain>
    </source>
</reference>
<evidence type="ECO:0008006" key="3">
    <source>
        <dbReference type="Google" id="ProtNLM"/>
    </source>
</evidence>
<dbReference type="OrthoDB" id="10066957at2759"/>
<keyword evidence="2" id="KW-1185">Reference proteome</keyword>
<dbReference type="VEuPathDB" id="VectorBase:HLOH_061961"/>
<dbReference type="PANTHER" id="PTHR11505">
    <property type="entry name" value="L1 TRANSPOSABLE ELEMENT-RELATED"/>
    <property type="match status" value="1"/>
</dbReference>
<protein>
    <recommendedName>
        <fullName evidence="3">Endonuclease-reverse transcriptase</fullName>
    </recommendedName>
</protein>
<dbReference type="EMBL" id="JABSTR010000001">
    <property type="protein sequence ID" value="KAH9359758.1"/>
    <property type="molecule type" value="Genomic_DNA"/>
</dbReference>
<dbReference type="Gene3D" id="3.30.70.1820">
    <property type="entry name" value="L1 transposable element, RRM domain"/>
    <property type="match status" value="1"/>
</dbReference>
<dbReference type="InterPro" id="IPR004244">
    <property type="entry name" value="Transposase_22"/>
</dbReference>
<comment type="caution">
    <text evidence="1">The sequence shown here is derived from an EMBL/GenBank/DDBJ whole genome shotgun (WGS) entry which is preliminary data.</text>
</comment>
<organism evidence="1 2">
    <name type="scientific">Haemaphysalis longicornis</name>
    <name type="common">Bush tick</name>
    <dbReference type="NCBI Taxonomy" id="44386"/>
    <lineage>
        <taxon>Eukaryota</taxon>
        <taxon>Metazoa</taxon>
        <taxon>Ecdysozoa</taxon>
        <taxon>Arthropoda</taxon>
        <taxon>Chelicerata</taxon>
        <taxon>Arachnida</taxon>
        <taxon>Acari</taxon>
        <taxon>Parasitiformes</taxon>
        <taxon>Ixodida</taxon>
        <taxon>Ixodoidea</taxon>
        <taxon>Ixodidae</taxon>
        <taxon>Haemaphysalinae</taxon>
        <taxon>Haemaphysalis</taxon>
    </lineage>
</organism>
<name>A0A9J6F6M7_HAELO</name>
<gene>
    <name evidence="1" type="ORF">HPB48_017210</name>
</gene>
<dbReference type="OMA" id="QSRTEMH"/>
<evidence type="ECO:0000313" key="2">
    <source>
        <dbReference type="Proteomes" id="UP000821853"/>
    </source>
</evidence>
<sequence length="183" mass="20798">MQQRLGFIDTKLNEIESYVATVKEFNSRITNLGQMVLNLETKLTDFEDRSRRNNLLVFGLAENANETLESLLKHVTEDLFQSKLGVKVRSIERIHRIGRKHQHKPRPIIMKFIGCREKTNVLKNCSTLKGLEISVSEDLSPATRQIHKHLLESTADAKRAGSKDKTKSKLITTCLNGTLTPCK</sequence>
<dbReference type="Proteomes" id="UP000821853">
    <property type="component" value="Chromosome 1"/>
</dbReference>
<proteinExistence type="predicted"/>
<evidence type="ECO:0000313" key="1">
    <source>
        <dbReference type="EMBL" id="KAH9359758.1"/>
    </source>
</evidence>